<reference evidence="1 2" key="1">
    <citation type="submission" date="2012-09" db="EMBL/GenBank/DDBJ databases">
        <title>Draft Genome Sequences of 6 Strains from Genus Thauera.</title>
        <authorList>
            <person name="Liu B."/>
            <person name="Shapleigh J.P."/>
            <person name="Frostegard A.H."/>
        </authorList>
    </citation>
    <scope>NUCLEOTIDE SEQUENCE [LARGE SCALE GENOMIC DNA]</scope>
    <source>
        <strain evidence="1 2">S2</strain>
    </source>
</reference>
<evidence type="ECO:0000313" key="1">
    <source>
        <dbReference type="EMBL" id="ENO84707.1"/>
    </source>
</evidence>
<evidence type="ECO:0000313" key="2">
    <source>
        <dbReference type="Proteomes" id="UP000013042"/>
    </source>
</evidence>
<proteinExistence type="predicted"/>
<dbReference type="EMBL" id="AMXD01000076">
    <property type="protein sequence ID" value="ENO84707.1"/>
    <property type="molecule type" value="Genomic_DNA"/>
</dbReference>
<gene>
    <name evidence="1" type="ORF">C665_12473</name>
</gene>
<accession>N6YQP8</accession>
<comment type="caution">
    <text evidence="1">The sequence shown here is derived from an EMBL/GenBank/DDBJ whole genome shotgun (WGS) entry which is preliminary data.</text>
</comment>
<name>N6YQP8_THASP</name>
<protein>
    <submittedName>
        <fullName evidence="1">Uncharacterized protein</fullName>
    </submittedName>
</protein>
<organism evidence="1 2">
    <name type="scientific">Thauera aminoaromatica S2</name>
    <dbReference type="NCBI Taxonomy" id="1234381"/>
    <lineage>
        <taxon>Bacteria</taxon>
        <taxon>Pseudomonadati</taxon>
        <taxon>Pseudomonadota</taxon>
        <taxon>Betaproteobacteria</taxon>
        <taxon>Rhodocyclales</taxon>
        <taxon>Zoogloeaceae</taxon>
        <taxon>Thauera</taxon>
    </lineage>
</organism>
<sequence>MLLADKRIELDARPTARRLAPVEVVLIGHCPSLDGRARWDRLARDPAVLGEIAALGFGAEVERLRALAAGATAGEAGDEALLALYRLPIPI</sequence>
<dbReference type="AlphaFoldDB" id="N6YQP8"/>
<feature type="non-terminal residue" evidence="1">
    <location>
        <position position="91"/>
    </location>
</feature>
<dbReference type="Proteomes" id="UP000013042">
    <property type="component" value="Unassembled WGS sequence"/>
</dbReference>